<name>R7T5K1_CAPTE</name>
<evidence type="ECO:0000313" key="2">
    <source>
        <dbReference type="EMBL" id="ELT88530.1"/>
    </source>
</evidence>
<feature type="transmembrane region" description="Helical" evidence="1">
    <location>
        <begin position="12"/>
        <end position="32"/>
    </location>
</feature>
<feature type="transmembrane region" description="Helical" evidence="1">
    <location>
        <begin position="63"/>
        <end position="83"/>
    </location>
</feature>
<keyword evidence="1" id="KW-1133">Transmembrane helix</keyword>
<reference evidence="3" key="3">
    <citation type="submission" date="2015-06" db="UniProtKB">
        <authorList>
            <consortium name="EnsemblMetazoa"/>
        </authorList>
    </citation>
    <scope>IDENTIFICATION</scope>
</reference>
<keyword evidence="4" id="KW-1185">Reference proteome</keyword>
<evidence type="ECO:0000256" key="1">
    <source>
        <dbReference type="SAM" id="Phobius"/>
    </source>
</evidence>
<reference evidence="4" key="1">
    <citation type="submission" date="2012-12" db="EMBL/GenBank/DDBJ databases">
        <authorList>
            <person name="Hellsten U."/>
            <person name="Grimwood J."/>
            <person name="Chapman J.A."/>
            <person name="Shapiro H."/>
            <person name="Aerts A."/>
            <person name="Otillar R.P."/>
            <person name="Terry A.Y."/>
            <person name="Boore J.L."/>
            <person name="Simakov O."/>
            <person name="Marletaz F."/>
            <person name="Cho S.-J."/>
            <person name="Edsinger-Gonzales E."/>
            <person name="Havlak P."/>
            <person name="Kuo D.-H."/>
            <person name="Larsson T."/>
            <person name="Lv J."/>
            <person name="Arendt D."/>
            <person name="Savage R."/>
            <person name="Osoegawa K."/>
            <person name="de Jong P."/>
            <person name="Lindberg D.R."/>
            <person name="Seaver E.C."/>
            <person name="Weisblat D.A."/>
            <person name="Putnam N.H."/>
            <person name="Grigoriev I.V."/>
            <person name="Rokhsar D.S."/>
        </authorList>
    </citation>
    <scope>NUCLEOTIDE SEQUENCE</scope>
    <source>
        <strain evidence="4">I ESC-2004</strain>
    </source>
</reference>
<organism evidence="2">
    <name type="scientific">Capitella teleta</name>
    <name type="common">Polychaete worm</name>
    <dbReference type="NCBI Taxonomy" id="283909"/>
    <lineage>
        <taxon>Eukaryota</taxon>
        <taxon>Metazoa</taxon>
        <taxon>Spiralia</taxon>
        <taxon>Lophotrochozoa</taxon>
        <taxon>Annelida</taxon>
        <taxon>Polychaeta</taxon>
        <taxon>Sedentaria</taxon>
        <taxon>Scolecida</taxon>
        <taxon>Capitellidae</taxon>
        <taxon>Capitella</taxon>
    </lineage>
</organism>
<dbReference type="Proteomes" id="UP000014760">
    <property type="component" value="Unassembled WGS sequence"/>
</dbReference>
<dbReference type="EMBL" id="AMQN01015334">
    <property type="status" value="NOT_ANNOTATED_CDS"/>
    <property type="molecule type" value="Genomic_DNA"/>
</dbReference>
<proteinExistence type="predicted"/>
<evidence type="ECO:0000313" key="3">
    <source>
        <dbReference type="EnsemblMetazoa" id="CapteP209648"/>
    </source>
</evidence>
<dbReference type="EMBL" id="KB311808">
    <property type="protein sequence ID" value="ELT88530.1"/>
    <property type="molecule type" value="Genomic_DNA"/>
</dbReference>
<dbReference type="HOGENOM" id="CLU_960564_0_0_1"/>
<dbReference type="EnsemblMetazoa" id="CapteT209648">
    <property type="protein sequence ID" value="CapteP209648"/>
    <property type="gene ID" value="CapteG209648"/>
</dbReference>
<dbReference type="AlphaFoldDB" id="R7T5K1"/>
<protein>
    <submittedName>
        <fullName evidence="2 3">Uncharacterized protein</fullName>
    </submittedName>
</protein>
<gene>
    <name evidence="2" type="ORF">CAPTEDRAFT_209648</name>
</gene>
<reference evidence="2 4" key="2">
    <citation type="journal article" date="2013" name="Nature">
        <title>Insights into bilaterian evolution from three spiralian genomes.</title>
        <authorList>
            <person name="Simakov O."/>
            <person name="Marletaz F."/>
            <person name="Cho S.J."/>
            <person name="Edsinger-Gonzales E."/>
            <person name="Havlak P."/>
            <person name="Hellsten U."/>
            <person name="Kuo D.H."/>
            <person name="Larsson T."/>
            <person name="Lv J."/>
            <person name="Arendt D."/>
            <person name="Savage R."/>
            <person name="Osoegawa K."/>
            <person name="de Jong P."/>
            <person name="Grimwood J."/>
            <person name="Chapman J.A."/>
            <person name="Shapiro H."/>
            <person name="Aerts A."/>
            <person name="Otillar R.P."/>
            <person name="Terry A.Y."/>
            <person name="Boore J.L."/>
            <person name="Grigoriev I.V."/>
            <person name="Lindberg D.R."/>
            <person name="Seaver E.C."/>
            <person name="Weisblat D.A."/>
            <person name="Putnam N.H."/>
            <person name="Rokhsar D.S."/>
        </authorList>
    </citation>
    <scope>NUCLEOTIDE SEQUENCE</scope>
    <source>
        <strain evidence="2 4">I ESC-2004</strain>
    </source>
</reference>
<evidence type="ECO:0000313" key="4">
    <source>
        <dbReference type="Proteomes" id="UP000014760"/>
    </source>
</evidence>
<accession>R7T5K1</accession>
<sequence length="304" mass="34582">MQIEFEHVPHWTVLHSLFAVVLTILVHLQQICERNRFGDKNRTTDSFIPCKGYQNSTTTSSHVWWCGFGVLWFVTIATIWLLLQTTANHLHVYSSDEILFASRRDEVLQDLKACPVPDSVKADFVNYALKCNPAKYFYDLRDALVNVADRGNVVTMVTEVNDINTILDFFIESVVQNELCNSVFVVLSDKWARQLSACGMTALVTQLSTQELISQASSSDFSVLFVHPSTHFRANPFAWFDCGPDCDVMVHPSAHAQSIPEIMYIKTSNAETMSKDRKIRHFPQEYFCHKSLVEDDQTGCVVML</sequence>
<keyword evidence="1" id="KW-0812">Transmembrane</keyword>
<keyword evidence="1" id="KW-0472">Membrane</keyword>